<feature type="compositionally biased region" description="Low complexity" evidence="1">
    <location>
        <begin position="181"/>
        <end position="190"/>
    </location>
</feature>
<gene>
    <name evidence="2" type="ORF">ACOF00016_LOCUS2623</name>
</gene>
<sequence>MDPYNNNSINYNNNDRNMQDQDLVEQPHFRSMTMALPSRAPLLRETTTPSTHKTNMTEHRATNTGNDDVSTWASVDKLVTLSPFHPLETSHVKFPRWHLATALSRITSALYHTHQCTVQYDTHHLGATCHALRDGVVFGLSFFLDKDDDAVIFEVQRISGDSFAFHKYYARPLLRLVVEQEQTQHHQQQQGTPSANDGSGVLLDQVVMPKSPSSHRQHHHPGDENIHEALQIVCDMMLGNNGVHARNLGLESLLALTNPACAGWNTARTVVQTLLDCEPNAAQSLPLLLETLQCCLVQECNVQALQVWVQIWQIMATMSENETETTMQTPTTVTSAAMIQHLLSLVEQHHAHSHLPQQHQQNPHVVTLALQGLAALCGIDPSLRRGLAVSTSCHAVAISWPVLVQQVQATAHYADMEHASQQLLQMMCT</sequence>
<evidence type="ECO:0000313" key="2">
    <source>
        <dbReference type="EMBL" id="CAE0404505.1"/>
    </source>
</evidence>
<accession>A0A7S3L2E2</accession>
<dbReference type="EMBL" id="HBIM01003019">
    <property type="protein sequence ID" value="CAE0404505.1"/>
    <property type="molecule type" value="Transcribed_RNA"/>
</dbReference>
<feature type="region of interest" description="Disordered" evidence="1">
    <location>
        <begin position="181"/>
        <end position="200"/>
    </location>
</feature>
<reference evidence="2" key="1">
    <citation type="submission" date="2021-01" db="EMBL/GenBank/DDBJ databases">
        <authorList>
            <person name="Corre E."/>
            <person name="Pelletier E."/>
            <person name="Niang G."/>
            <person name="Scheremetjew M."/>
            <person name="Finn R."/>
            <person name="Kale V."/>
            <person name="Holt S."/>
            <person name="Cochrane G."/>
            <person name="Meng A."/>
            <person name="Brown T."/>
            <person name="Cohen L."/>
        </authorList>
    </citation>
    <scope>NUCLEOTIDE SEQUENCE</scope>
    <source>
        <strain evidence="2">CCMP127</strain>
    </source>
</reference>
<feature type="region of interest" description="Disordered" evidence="1">
    <location>
        <begin position="46"/>
        <end position="67"/>
    </location>
</feature>
<name>A0A7S3L2E2_9STRA</name>
<organism evidence="2">
    <name type="scientific">Amphora coffeiformis</name>
    <dbReference type="NCBI Taxonomy" id="265554"/>
    <lineage>
        <taxon>Eukaryota</taxon>
        <taxon>Sar</taxon>
        <taxon>Stramenopiles</taxon>
        <taxon>Ochrophyta</taxon>
        <taxon>Bacillariophyta</taxon>
        <taxon>Bacillariophyceae</taxon>
        <taxon>Bacillariophycidae</taxon>
        <taxon>Thalassiophysales</taxon>
        <taxon>Catenulaceae</taxon>
        <taxon>Amphora</taxon>
    </lineage>
</organism>
<proteinExistence type="predicted"/>
<evidence type="ECO:0000256" key="1">
    <source>
        <dbReference type="SAM" id="MobiDB-lite"/>
    </source>
</evidence>
<dbReference type="AlphaFoldDB" id="A0A7S3L2E2"/>
<protein>
    <submittedName>
        <fullName evidence="2">Uncharacterized protein</fullName>
    </submittedName>
</protein>